<dbReference type="Proteomes" id="UP001219037">
    <property type="component" value="Chromosome"/>
</dbReference>
<dbReference type="RefSeq" id="WP_278157675.1">
    <property type="nucleotide sequence ID" value="NZ_CP121252.1"/>
</dbReference>
<feature type="region of interest" description="Disordered" evidence="1">
    <location>
        <begin position="333"/>
        <end position="374"/>
    </location>
</feature>
<evidence type="ECO:0008006" key="5">
    <source>
        <dbReference type="Google" id="ProtNLM"/>
    </source>
</evidence>
<accession>A0ABY8H6U3</accession>
<evidence type="ECO:0000256" key="1">
    <source>
        <dbReference type="SAM" id="MobiDB-lite"/>
    </source>
</evidence>
<keyword evidence="2" id="KW-0812">Transmembrane</keyword>
<protein>
    <recommendedName>
        <fullName evidence="5">ABC transporter substrate-binding protein</fullName>
    </recommendedName>
</protein>
<evidence type="ECO:0000313" key="3">
    <source>
        <dbReference type="EMBL" id="WFP16544.1"/>
    </source>
</evidence>
<feature type="compositionally biased region" description="Low complexity" evidence="1">
    <location>
        <begin position="216"/>
        <end position="229"/>
    </location>
</feature>
<proteinExistence type="predicted"/>
<keyword evidence="2" id="KW-1133">Transmembrane helix</keyword>
<feature type="compositionally biased region" description="Acidic residues" evidence="1">
    <location>
        <begin position="254"/>
        <end position="264"/>
    </location>
</feature>
<sequence>MPQSMEEGTVLGGRYLVTSHVLTSAEQDIVLNGRDQVLNREITILVASAQHASQVATSARQLATGERSSSVQVLDLGLSDDRTYLIAAGDTDVEDLLALVTAHQVYVEPFETDTLGSELFGQSRQHAPETYDDDDEYYSELDQNLAAEQSQPPRKSKFLNRVSDSLNSRLGSAGSAGAAGGASAAGATSAGAAAHSGSDQNTEAQPAVEVYDDEPTGPVETAEPAPTAPNRSLQNRVASAMGSGAQHDQADQQGEYDDHDDDGEDQHGAAGYTAAGLAGSPYDDQYDDGDYDDDYEYEYDDEEKRSGAGKWIGALLLVAVLVAAVVVAFNMLGSNDPSEPADENTVAEEPSEGTEGSGDASPTEGSEGDESTAAEPVIAGIQRVVPDNQGLNSENDGDLPLAVDGDPATAWHSLSFAQAPMGGFASSMALVVELEEESAISEINVTQNNGSGGSFQVIVSDSADPAEGTSIAEGSFTGPTYSVPVPESEGSATTGQYVIINFTELPTLSNNSSNLPYGLRIAEIEVN</sequence>
<name>A0ABY8H6U3_9MICC</name>
<feature type="transmembrane region" description="Helical" evidence="2">
    <location>
        <begin position="311"/>
        <end position="332"/>
    </location>
</feature>
<feature type="compositionally biased region" description="Acidic residues" evidence="1">
    <location>
        <begin position="284"/>
        <end position="295"/>
    </location>
</feature>
<dbReference type="InterPro" id="IPR008979">
    <property type="entry name" value="Galactose-bd-like_sf"/>
</dbReference>
<feature type="compositionally biased region" description="Low complexity" evidence="1">
    <location>
        <begin position="268"/>
        <end position="283"/>
    </location>
</feature>
<dbReference type="SUPFAM" id="SSF49785">
    <property type="entry name" value="Galactose-binding domain-like"/>
    <property type="match status" value="1"/>
</dbReference>
<keyword evidence="4" id="KW-1185">Reference proteome</keyword>
<feature type="region of interest" description="Disordered" evidence="1">
    <location>
        <begin position="212"/>
        <end position="295"/>
    </location>
</feature>
<dbReference type="Gene3D" id="2.60.120.260">
    <property type="entry name" value="Galactose-binding domain-like"/>
    <property type="match status" value="1"/>
</dbReference>
<feature type="region of interest" description="Disordered" evidence="1">
    <location>
        <begin position="465"/>
        <end position="489"/>
    </location>
</feature>
<evidence type="ECO:0000256" key="2">
    <source>
        <dbReference type="SAM" id="Phobius"/>
    </source>
</evidence>
<evidence type="ECO:0000313" key="4">
    <source>
        <dbReference type="Proteomes" id="UP001219037"/>
    </source>
</evidence>
<keyword evidence="2" id="KW-0472">Membrane</keyword>
<feature type="compositionally biased region" description="Acidic residues" evidence="1">
    <location>
        <begin position="339"/>
        <end position="352"/>
    </location>
</feature>
<dbReference type="EMBL" id="CP121252">
    <property type="protein sequence ID" value="WFP16544.1"/>
    <property type="molecule type" value="Genomic_DNA"/>
</dbReference>
<reference evidence="3 4" key="1">
    <citation type="submission" date="2023-04" db="EMBL/GenBank/DDBJ databases">
        <title>Funneling lignin-derived compounds into biodiesel using alkali-halophilic Citricoccus sp. P2.</title>
        <authorList>
            <person name="Luo C.-B."/>
        </authorList>
    </citation>
    <scope>NUCLEOTIDE SEQUENCE [LARGE SCALE GENOMIC DNA]</scope>
    <source>
        <strain evidence="3 4">P2</strain>
    </source>
</reference>
<gene>
    <name evidence="3" type="ORF">P8192_14390</name>
</gene>
<organism evidence="3 4">
    <name type="scientific">Citricoccus muralis</name>
    <dbReference type="NCBI Taxonomy" id="169134"/>
    <lineage>
        <taxon>Bacteria</taxon>
        <taxon>Bacillati</taxon>
        <taxon>Actinomycetota</taxon>
        <taxon>Actinomycetes</taxon>
        <taxon>Micrococcales</taxon>
        <taxon>Micrococcaceae</taxon>
        <taxon>Citricoccus</taxon>
    </lineage>
</organism>